<feature type="region of interest" description="Disordered" evidence="4">
    <location>
        <begin position="1734"/>
        <end position="1757"/>
    </location>
</feature>
<proteinExistence type="inferred from homology"/>
<feature type="region of interest" description="Disordered" evidence="4">
    <location>
        <begin position="1"/>
        <end position="30"/>
    </location>
</feature>
<reference evidence="5" key="1">
    <citation type="submission" date="2021-06" db="EMBL/GenBank/DDBJ databases">
        <authorList>
            <person name="Hodson N. C."/>
            <person name="Mongue J. A."/>
            <person name="Jaron S. K."/>
        </authorList>
    </citation>
    <scope>NUCLEOTIDE SEQUENCE</scope>
</reference>
<feature type="region of interest" description="Disordered" evidence="4">
    <location>
        <begin position="244"/>
        <end position="323"/>
    </location>
</feature>
<feature type="compositionally biased region" description="Polar residues" evidence="4">
    <location>
        <begin position="1868"/>
        <end position="1901"/>
    </location>
</feature>
<evidence type="ECO:0000256" key="4">
    <source>
        <dbReference type="SAM" id="MobiDB-lite"/>
    </source>
</evidence>
<feature type="compositionally biased region" description="Polar residues" evidence="4">
    <location>
        <begin position="1735"/>
        <end position="1744"/>
    </location>
</feature>
<feature type="compositionally biased region" description="Polar residues" evidence="4">
    <location>
        <begin position="131"/>
        <end position="145"/>
    </location>
</feature>
<dbReference type="OrthoDB" id="5786233at2759"/>
<feature type="region of interest" description="Disordered" evidence="4">
    <location>
        <begin position="1412"/>
        <end position="1582"/>
    </location>
</feature>
<dbReference type="Proteomes" id="UP000708208">
    <property type="component" value="Unassembled WGS sequence"/>
</dbReference>
<feature type="compositionally biased region" description="Low complexity" evidence="4">
    <location>
        <begin position="1841"/>
        <end position="1850"/>
    </location>
</feature>
<dbReference type="Pfam" id="PF00012">
    <property type="entry name" value="HSP70"/>
    <property type="match status" value="1"/>
</dbReference>
<gene>
    <name evidence="5" type="ORF">AFUS01_LOCUS30399</name>
</gene>
<keyword evidence="6" id="KW-1185">Reference proteome</keyword>
<feature type="region of interest" description="Disordered" evidence="4">
    <location>
        <begin position="1679"/>
        <end position="1718"/>
    </location>
</feature>
<organism evidence="5 6">
    <name type="scientific">Allacma fusca</name>
    <dbReference type="NCBI Taxonomy" id="39272"/>
    <lineage>
        <taxon>Eukaryota</taxon>
        <taxon>Metazoa</taxon>
        <taxon>Ecdysozoa</taxon>
        <taxon>Arthropoda</taxon>
        <taxon>Hexapoda</taxon>
        <taxon>Collembola</taxon>
        <taxon>Symphypleona</taxon>
        <taxon>Sminthuridae</taxon>
        <taxon>Allacma</taxon>
    </lineage>
</organism>
<keyword evidence="2" id="KW-0547">Nucleotide-binding</keyword>
<feature type="compositionally biased region" description="Polar residues" evidence="4">
    <location>
        <begin position="1565"/>
        <end position="1582"/>
    </location>
</feature>
<feature type="compositionally biased region" description="Low complexity" evidence="4">
    <location>
        <begin position="986"/>
        <end position="997"/>
    </location>
</feature>
<evidence type="ECO:0000313" key="6">
    <source>
        <dbReference type="Proteomes" id="UP000708208"/>
    </source>
</evidence>
<feature type="compositionally biased region" description="Polar residues" evidence="4">
    <location>
        <begin position="266"/>
        <end position="276"/>
    </location>
</feature>
<protein>
    <submittedName>
        <fullName evidence="5">Uncharacterized protein</fullName>
    </submittedName>
</protein>
<feature type="compositionally biased region" description="Low complexity" evidence="4">
    <location>
        <begin position="244"/>
        <end position="265"/>
    </location>
</feature>
<feature type="region of interest" description="Disordered" evidence="4">
    <location>
        <begin position="1784"/>
        <end position="1901"/>
    </location>
</feature>
<feature type="region of interest" description="Disordered" evidence="4">
    <location>
        <begin position="986"/>
        <end position="1009"/>
    </location>
</feature>
<dbReference type="InterPro" id="IPR013126">
    <property type="entry name" value="Hsp_70_fam"/>
</dbReference>
<dbReference type="EMBL" id="CAJVCH010465725">
    <property type="protein sequence ID" value="CAG7819986.1"/>
    <property type="molecule type" value="Genomic_DNA"/>
</dbReference>
<feature type="compositionally biased region" description="Basic residues" evidence="4">
    <location>
        <begin position="115"/>
        <end position="129"/>
    </location>
</feature>
<dbReference type="GO" id="GO:0005524">
    <property type="term" value="F:ATP binding"/>
    <property type="evidence" value="ECO:0007669"/>
    <property type="project" value="UniProtKB-KW"/>
</dbReference>
<keyword evidence="3" id="KW-0067">ATP-binding</keyword>
<name>A0A8J2P9M7_9HEXA</name>
<accession>A0A8J2P9M7</accession>
<feature type="compositionally biased region" description="Basic and acidic residues" evidence="4">
    <location>
        <begin position="1746"/>
        <end position="1757"/>
    </location>
</feature>
<feature type="region of interest" description="Disordered" evidence="4">
    <location>
        <begin position="100"/>
        <end position="146"/>
    </location>
</feature>
<sequence length="2820" mass="314201">MSLYCLHKNNQDKEPGYGTPVDNSHYGSASPINAEVGLSVVETDVEIHTSSNRKSDEDSLLDASSSIKRSSYSNIQSIGSSRQTLQHNVDEILPAPKEKKSWFRLTGKRKETKDKKKKEPKLKPPKKQTKGNSLQNLQQDLQRSSGKALRSYNETMENILSTTHLTEYQIRKYHEDHKQRVLKSFSDEFHLQLQSLQKDIVAMIIEENTKLEKDITALFEQRLKQYQQQGGILAEALAQSQSSLNNLSPRSTSPTASIASISTRSNNQSPASSRTSLSEHETSSIKSKGRFSFIRVGSKSKGKPQPPSSRSPSPAQTQAEVEARAKEKLEKLTKAVQRKSEDALKSYKVTMDAFVSSTQELKHDQIRTAHAASTRTILSKFDEDFQDFFHSRNRSAVTIVQNARLNLETDMNTKLASYLQNHQEKLSREQAKSIIKQAEYFYQKEMLKFQPSLRTEREVKIKHLDVVKASLSYFDVLVKNQGWVIPATWRNEIQIKLDEKLQEILQQLKQEDDVVMQEVSSPAPVGTPADIITNLHKLSEVPVPHDRIQVGGPQEAENSFDISELILTESSPNHSLKLKSLKVSLSTEEIIAIFFDQVLNEVKVQKKVDSVATVVVSVPFVITSLEKEKLQHALHAAGVAEVRILSSLITTAIAHAQDINYFGNQFEPKLIFTTHSQKKYFSMAIVEIKPLSIITKRCTGSQSSKDGLLQTFQNCHGHLYSNGKLKQDQVSYVAKVYDTAVKQLFRENKVDALIEVRNTPGETMINRIINSVLREKPQTKLIIEGPLTGACLLAAKGSIPESIIPAKLEVYDASRSNILLAINSKVQLVEYGNQNYRPDVIFTKSLVVPPNGCTIVLREVYFKDKFAQTIGQYVLNARSKVKKCEVELRCSVKPDGVINLEAIMPKDATEGSLERTNAITVNKTPGSELNQVYDYYFPHILKDSRSAETTSQILRDQDFKQPGAQQITQQVNVPQEIPQQQIVIQPEVSSTSNSDSDSFPEQHPTTVPPVPISEKIVEAVQEYLQKAVQHGIQAHKNQMKKLTDNTTPFTDSQIQKFHENNLQAVISAFDETVRIIQQGPEITAATAEAKESMIKEINSQLVHSLSRHEVTVSSLRKKIKRWELEGECYYDDRMELLEPKSKLAHQLKSEHKSIKADVLNKFAANIRGEGLEWRDFWKAELEWRLESKLEEALEDCLQETILSNVVATQLSKNEAAVIPVPTVRARISEKKEVIPKDELRQTVREQVVIPTQKPEQQKINMPHERTIPIEGKKSDTKEAPKQIEQPKVNSTAILNNNLDFVANKISHKKPNASKPVGFVPKAGQKLVSNPNGKPNSIPNQMFPEVPKSTLSQMSPEIPKLIPHQLSSEVPKTIPYQTSPEVPKPIWNQVSPEIPKSIPNQMSPEIPKSIPTQMSPGVPKSIPTQMSPEVPKSIPTQISPEVPKSIPTQKSPEVPKSIPTQMSPEVPKSIPTQMSPGVPKSIPTQKSPEVPKSIPTQMSPGVPKSIPNQMSPDVPKSIPTQMSPDVPKSIPTQKSPEVPKSIPTQKSPEVPKSIPTQMSPGVPKSIPNQKSPTVPKSIPTQKSPEVPYLQSKVQLYKPTTIFNNGALQKEEVTEVAPQPPQKFEYKTPSAFVIIQPYSERGTRKPVTTNPGFVPIGALDRNIPTEHQKVPAALEKTKIPQVPKVASSAEKKRLSAEGNVTPTSAGSTPSPPRKSSLTTISKPTEAVKIKTPKPAVNLTTASNASKNYKPDEKRHPIPEVKDETIRPAGPVQPAVKVITKIIPTNIPSKTVSPTRQTKTSSSTSIDSPKQPSGYTYTYNFRDPTIKPVKSPLSVSTSSQFPLSSKRSNSSSSDDSRKAKRSPRSSYSSKIPTSVKSRGSPPNSKASANPKTSASGPVQPLTSPSLIKKATESAVPKVATTTSAIPNQTKGTLGVATSATSKHNKTSASVVANLIGPHSVRNADDFRKSIIKSSQNPVGKLTPDIEKEKLELIQNALNKAIKESIKFHNKAIQSVANKKQPHTERALTVHHNNHLDAILEAWNQTCSPLSACSIPNLNQVLDESQAKLKKSINAQLVTNILHYNTSIEKVSKQVKQLTIEADNHYDDLMDEFNPQDKSRTEVLNEHAKVREEVTTIYKERVNDAGLKWEDFWIFELEERLQEKLEDYLEECLPDNELDSYPQDVISHMDSSNSDLQEFTTNEMMVDPAPQHRVNTVDQSMPSMEITSKSVSGFDGYQPTSMSPETFSARQHSPAPRPVSPIYENIDTQSMKVFHSILKKNGAPSPTRQVSFKFPSSSQGDLMEKMQSFDRSNHAMSTFHFNNPNNVTPGPPKTTRTKSWPDLDSNLAAGQFITAGVKRPAVAPPPVPSKRNERLNVGIYLDENFANVGTFLNNDVNEVDLILQMPAEIVFMDDEVVVGWQAEKNRNSLNHFYLYQLIKIKASEVHPVHFKTIKHAPCTEEIIAMFFKKLHQNISLLKTGTFVNSVIITIPFTLTSAEKERIKTAARIAGLPNVRVLSSLVTMAVAYARETQFYLMDRPKEKTILVVHYLKHSFSMAVLEISQTSIITRRCFGSENMPEGHQVAFLSSHALMFGNGTLNQKQDIYILNIYKKALHELSSGTSASWDRIIIVKEQQTTKLDKVLDNLFGKQNQARGYLDGPLLGACLLACKSQLNIPIIPNNLQVLDASRSHLVLESATGQVWRKHFRNHVFRPEIVFRFPLSVPPEGTVVVLEEEFTPEAEPTRIGQYQVMARRENNSNCDVVLDCAVDEDGVLTLGVDYRQAVLEGYLVRSDQLFVSASDHRNPISGFGKLAAHYQKTKSSLV</sequence>
<feature type="compositionally biased region" description="Polar residues" evidence="4">
    <location>
        <begin position="2280"/>
        <end position="2295"/>
    </location>
</feature>
<feature type="compositionally biased region" description="Polar residues" evidence="4">
    <location>
        <begin position="21"/>
        <end position="30"/>
    </location>
</feature>
<evidence type="ECO:0000256" key="2">
    <source>
        <dbReference type="ARBA" id="ARBA00022741"/>
    </source>
</evidence>
<evidence type="ECO:0000256" key="1">
    <source>
        <dbReference type="ARBA" id="ARBA00007381"/>
    </source>
</evidence>
<comment type="similarity">
    <text evidence="1">Belongs to the heat shock protein 70 family.</text>
</comment>
<evidence type="ECO:0000313" key="5">
    <source>
        <dbReference type="EMBL" id="CAG7819986.1"/>
    </source>
</evidence>
<comment type="caution">
    <text evidence="5">The sequence shown here is derived from an EMBL/GenBank/DDBJ whole genome shotgun (WGS) entry which is preliminary data.</text>
</comment>
<feature type="compositionally biased region" description="Polar residues" evidence="4">
    <location>
        <begin position="1830"/>
        <end position="1840"/>
    </location>
</feature>
<dbReference type="GO" id="GO:0140662">
    <property type="term" value="F:ATP-dependent protein folding chaperone"/>
    <property type="evidence" value="ECO:0007669"/>
    <property type="project" value="InterPro"/>
</dbReference>
<feature type="region of interest" description="Disordered" evidence="4">
    <location>
        <begin position="2276"/>
        <end position="2295"/>
    </location>
</feature>
<evidence type="ECO:0000256" key="3">
    <source>
        <dbReference type="ARBA" id="ARBA00022840"/>
    </source>
</evidence>
<feature type="compositionally biased region" description="Polar residues" evidence="4">
    <location>
        <begin position="1784"/>
        <end position="1816"/>
    </location>
</feature>